<reference evidence="1 2" key="1">
    <citation type="submission" date="2023-08" db="EMBL/GenBank/DDBJ databases">
        <title>Haemophilus_parainfluenzae_DSM 8978_complete_genome_hifiasm_Zymo_Research_D6332.</title>
        <authorList>
            <person name="Damerum A."/>
        </authorList>
    </citation>
    <scope>NUCLEOTIDE SEQUENCE [LARGE SCALE GENOMIC DNA]</scope>
    <source>
        <strain evidence="1 2">DSM 8978</strain>
    </source>
</reference>
<evidence type="ECO:0000313" key="2">
    <source>
        <dbReference type="Proteomes" id="UP001242781"/>
    </source>
</evidence>
<dbReference type="GeneID" id="93298096"/>
<dbReference type="Proteomes" id="UP001242781">
    <property type="component" value="Chromosome"/>
</dbReference>
<sequence length="259" mass="29612">MHKLLLMVTDAFMLERGTLPYCYFDLAGGLVGSASNVNWKIDNWKNEISDIEFEIKYYNADFCLIAHSNKLFINGTTSALPMGGIIKLNDNDLISLCNYKIRAKIFTNEAEMVTLQDELSYLLNKQTDNTILNLGHSQQCYYDFEKVSINQDLLELKANDTNLDPLLALKVDDEPSSELINAMPHQFESMEYKFFNPHIHSVLEYYTPLDVNQSQSELVKSTSTVEYEGTQNSVSTFTDKDDTKPKQVEPILDPLFFIK</sequence>
<dbReference type="EMBL" id="CP133470">
    <property type="protein sequence ID" value="WMS23988.1"/>
    <property type="molecule type" value="Genomic_DNA"/>
</dbReference>
<name>A0ABD7ZGI9_HAEPA</name>
<accession>A0ABD7ZGI9</accession>
<dbReference type="RefSeq" id="WP_005696610.1">
    <property type="nucleotide sequence ID" value="NZ_AFQS01000012.1"/>
</dbReference>
<gene>
    <name evidence="1" type="ORF">RDV53_01110</name>
</gene>
<proteinExistence type="predicted"/>
<dbReference type="AlphaFoldDB" id="A0ABD7ZGI9"/>
<protein>
    <submittedName>
        <fullName evidence="1">Uncharacterized protein</fullName>
    </submittedName>
</protein>
<evidence type="ECO:0000313" key="1">
    <source>
        <dbReference type="EMBL" id="WMS23988.1"/>
    </source>
</evidence>
<organism evidence="1 2">
    <name type="scientific">Haemophilus parainfluenzae ATCC 33392</name>
    <dbReference type="NCBI Taxonomy" id="888828"/>
    <lineage>
        <taxon>Bacteria</taxon>
        <taxon>Pseudomonadati</taxon>
        <taxon>Pseudomonadota</taxon>
        <taxon>Gammaproteobacteria</taxon>
        <taxon>Pasteurellales</taxon>
        <taxon>Pasteurellaceae</taxon>
        <taxon>Haemophilus</taxon>
    </lineage>
</organism>